<dbReference type="SUPFAM" id="SSF53649">
    <property type="entry name" value="Alkaline phosphatase-like"/>
    <property type="match status" value="1"/>
</dbReference>
<gene>
    <name evidence="1" type="ORF">CLV25_101323</name>
</gene>
<dbReference type="InterPro" id="IPR002591">
    <property type="entry name" value="Phosphodiest/P_Trfase"/>
</dbReference>
<organism evidence="1 2">
    <name type="scientific">Acetobacteroides hydrogenigenes</name>
    <dbReference type="NCBI Taxonomy" id="979970"/>
    <lineage>
        <taxon>Bacteria</taxon>
        <taxon>Pseudomonadati</taxon>
        <taxon>Bacteroidota</taxon>
        <taxon>Bacteroidia</taxon>
        <taxon>Bacteroidales</taxon>
        <taxon>Rikenellaceae</taxon>
        <taxon>Acetobacteroides</taxon>
    </lineage>
</organism>
<dbReference type="RefSeq" id="WP_131837884.1">
    <property type="nucleotide sequence ID" value="NZ_SLWB01000001.1"/>
</dbReference>
<protein>
    <submittedName>
        <fullName evidence="1">Putative AlkP superfamily pyrophosphatase or phosphodiesterase</fullName>
    </submittedName>
</protein>
<dbReference type="CDD" id="cd00016">
    <property type="entry name" value="ALP_like"/>
    <property type="match status" value="1"/>
</dbReference>
<dbReference type="AlphaFoldDB" id="A0A4R2F198"/>
<evidence type="ECO:0000313" key="1">
    <source>
        <dbReference type="EMBL" id="TCN73105.1"/>
    </source>
</evidence>
<dbReference type="PANTHER" id="PTHR10151">
    <property type="entry name" value="ECTONUCLEOTIDE PYROPHOSPHATASE/PHOSPHODIESTERASE"/>
    <property type="match status" value="1"/>
</dbReference>
<proteinExistence type="predicted"/>
<accession>A0A4R2F198</accession>
<keyword evidence="2" id="KW-1185">Reference proteome</keyword>
<dbReference type="PANTHER" id="PTHR10151:SF120">
    <property type="entry name" value="BIS(5'-ADENOSYL)-TRIPHOSPHATASE"/>
    <property type="match status" value="1"/>
</dbReference>
<dbReference type="Pfam" id="PF01663">
    <property type="entry name" value="Phosphodiest"/>
    <property type="match status" value="1"/>
</dbReference>
<dbReference type="Gene3D" id="3.40.720.10">
    <property type="entry name" value="Alkaline Phosphatase, subunit A"/>
    <property type="match status" value="2"/>
</dbReference>
<reference evidence="1 2" key="1">
    <citation type="submission" date="2019-03" db="EMBL/GenBank/DDBJ databases">
        <title>Genomic Encyclopedia of Archaeal and Bacterial Type Strains, Phase II (KMG-II): from individual species to whole genera.</title>
        <authorList>
            <person name="Goeker M."/>
        </authorList>
    </citation>
    <scope>NUCLEOTIDE SEQUENCE [LARGE SCALE GENOMIC DNA]</scope>
    <source>
        <strain evidence="1 2">RL-C</strain>
    </source>
</reference>
<dbReference type="OrthoDB" id="279982at2"/>
<sequence>MKRTTYQPLILAGLICLVIGSSQTALARKGMPKHVIVIGFDGLSAKSITNGAKMPNLHKLMDEGSYTLQQRSILPSSSACNWASMFMGAGPELHGFTDWGTQTPQVEPRELNHYRNFPGIFGLYRDKAPSAEIGYIYEWGGMRYLADTLAISYCKNATLLQQENSCLNSAIKYIREKKPNLCAIIFDEPDHTGHSRGWESEEYMTKMQQLDSYLGKMVEAIKEAGIMNETVIMVVADHGGINKGHGGKTMNEMQTPLVFYGKGIKKGYRITQSTMVYDVAATIAYMLKVKQPQVWIARPITSIFK</sequence>
<dbReference type="Proteomes" id="UP000294830">
    <property type="component" value="Unassembled WGS sequence"/>
</dbReference>
<name>A0A4R2F198_9BACT</name>
<evidence type="ECO:0000313" key="2">
    <source>
        <dbReference type="Proteomes" id="UP000294830"/>
    </source>
</evidence>
<dbReference type="InterPro" id="IPR017850">
    <property type="entry name" value="Alkaline_phosphatase_core_sf"/>
</dbReference>
<comment type="caution">
    <text evidence="1">The sequence shown here is derived from an EMBL/GenBank/DDBJ whole genome shotgun (WGS) entry which is preliminary data.</text>
</comment>
<dbReference type="EMBL" id="SLWB01000001">
    <property type="protein sequence ID" value="TCN73105.1"/>
    <property type="molecule type" value="Genomic_DNA"/>
</dbReference>
<dbReference type="GO" id="GO:0016787">
    <property type="term" value="F:hydrolase activity"/>
    <property type="evidence" value="ECO:0007669"/>
    <property type="project" value="UniProtKB-ARBA"/>
</dbReference>